<name>A0A8I0MZP5_9GAMM</name>
<dbReference type="Proteomes" id="UP000660708">
    <property type="component" value="Unassembled WGS sequence"/>
</dbReference>
<evidence type="ECO:0000313" key="2">
    <source>
        <dbReference type="Proteomes" id="UP000660708"/>
    </source>
</evidence>
<accession>A0A8I0MZP5</accession>
<dbReference type="AlphaFoldDB" id="A0A8I0MZP5"/>
<dbReference type="RefSeq" id="WP_147389465.1">
    <property type="nucleotide sequence ID" value="NZ_AQHF01000032.1"/>
</dbReference>
<organism evidence="1 2">
    <name type="scientific">Pseudoalteromonas peptidolytica F12-50-A1</name>
    <dbReference type="NCBI Taxonomy" id="1315280"/>
    <lineage>
        <taxon>Bacteria</taxon>
        <taxon>Pseudomonadati</taxon>
        <taxon>Pseudomonadota</taxon>
        <taxon>Gammaproteobacteria</taxon>
        <taxon>Alteromonadales</taxon>
        <taxon>Pseudoalteromonadaceae</taxon>
        <taxon>Pseudoalteromonas</taxon>
    </lineage>
</organism>
<dbReference type="EMBL" id="AQHF01000032">
    <property type="protein sequence ID" value="MBE0348282.1"/>
    <property type="molecule type" value="Genomic_DNA"/>
</dbReference>
<reference evidence="1 2" key="1">
    <citation type="submission" date="2015-06" db="EMBL/GenBank/DDBJ databases">
        <title>Genome sequence of Pseudoalteromonas peptidolytica.</title>
        <authorList>
            <person name="Xie B.-B."/>
            <person name="Rong J.-C."/>
            <person name="Qin Q.-L."/>
            <person name="Zhang Y.-Z."/>
        </authorList>
    </citation>
    <scope>NUCLEOTIDE SEQUENCE [LARGE SCALE GENOMIC DNA]</scope>
    <source>
        <strain evidence="1 2">F12-50-A1</strain>
    </source>
</reference>
<proteinExistence type="predicted"/>
<keyword evidence="2" id="KW-1185">Reference proteome</keyword>
<evidence type="ECO:0000313" key="1">
    <source>
        <dbReference type="EMBL" id="MBE0348282.1"/>
    </source>
</evidence>
<comment type="caution">
    <text evidence="1">The sequence shown here is derived from an EMBL/GenBank/DDBJ whole genome shotgun (WGS) entry which is preliminary data.</text>
</comment>
<gene>
    <name evidence="1" type="ORF">PPEP_a4566</name>
</gene>
<protein>
    <submittedName>
        <fullName evidence="1">Uncharacterized protein</fullName>
    </submittedName>
</protein>
<sequence length="107" mass="12162">MYRLRASQKRHRAKLFNEEKVQGKRGDSKKLVLLSTVKGLFIKKRGDKDSTDSLEVSTAQATFSCDYRANFESVVCIEVGGIRYNVSDVTNVDLANVKLMFDLERNL</sequence>